<dbReference type="STRING" id="1348662.CARG_02565"/>
<dbReference type="Proteomes" id="UP000016943">
    <property type="component" value="Chromosome"/>
</dbReference>
<dbReference type="HOGENOM" id="CLU_2952552_0_0_11"/>
<protein>
    <submittedName>
        <fullName evidence="1">Uncharacterized protein</fullName>
    </submittedName>
</protein>
<organism evidence="1 2">
    <name type="scientific">Corynebacterium argentoratense DSM 44202</name>
    <dbReference type="NCBI Taxonomy" id="1348662"/>
    <lineage>
        <taxon>Bacteria</taxon>
        <taxon>Bacillati</taxon>
        <taxon>Actinomycetota</taxon>
        <taxon>Actinomycetes</taxon>
        <taxon>Mycobacteriales</taxon>
        <taxon>Corynebacteriaceae</taxon>
        <taxon>Corynebacterium</taxon>
    </lineage>
</organism>
<sequence>MHPTPTPEKLNRLHLELDWWERELNTPDEETKGRGFEEFNAGIYHAIVEFKTILDRLGL</sequence>
<accession>U3GXE7</accession>
<evidence type="ECO:0000313" key="1">
    <source>
        <dbReference type="EMBL" id="AGU14671.1"/>
    </source>
</evidence>
<gene>
    <name evidence="1" type="ORF">CARG_02565</name>
</gene>
<dbReference type="EMBL" id="CP006365">
    <property type="protein sequence ID" value="AGU14671.1"/>
    <property type="molecule type" value="Genomic_DNA"/>
</dbReference>
<proteinExistence type="predicted"/>
<keyword evidence="2" id="KW-1185">Reference proteome</keyword>
<evidence type="ECO:0000313" key="2">
    <source>
        <dbReference type="Proteomes" id="UP000016943"/>
    </source>
</evidence>
<reference evidence="1 2" key="1">
    <citation type="journal article" date="2013" name="Genome Announc.">
        <title>Whole-Genome Sequence of the Clinical Strain Corynebacterium argentoratense DSM 44202, Isolated from a Human Throat Specimen.</title>
        <authorList>
            <person name="Bomholt C."/>
            <person name="Glaub A."/>
            <person name="Gravermann K."/>
            <person name="Albersmeier A."/>
            <person name="Brinkrolf K."/>
            <person name="Ruckert C."/>
            <person name="Tauch A."/>
        </authorList>
    </citation>
    <scope>NUCLEOTIDE SEQUENCE [LARGE SCALE GENOMIC DNA]</scope>
    <source>
        <strain evidence="1">DSM 44202</strain>
    </source>
</reference>
<dbReference type="KEGG" id="caz:CARG_02565"/>
<name>U3GXE7_9CORY</name>
<dbReference type="AlphaFoldDB" id="U3GXE7"/>